<dbReference type="AlphaFoldDB" id="A0A127QHG0"/>
<protein>
    <submittedName>
        <fullName evidence="1">Uncharacterized protein</fullName>
    </submittedName>
</protein>
<proteinExistence type="predicted"/>
<keyword evidence="2" id="KW-1185">Reference proteome</keyword>
<gene>
    <name evidence="1" type="ORF">CAter282_1727</name>
</gene>
<dbReference type="EMBL" id="CP013235">
    <property type="protein sequence ID" value="AMP09509.1"/>
    <property type="molecule type" value="Genomic_DNA"/>
</dbReference>
<accession>A0A127QHG0</accession>
<organism evidence="1 2">
    <name type="scientific">Collimonas arenae</name>
    <dbReference type="NCBI Taxonomy" id="279058"/>
    <lineage>
        <taxon>Bacteria</taxon>
        <taxon>Pseudomonadati</taxon>
        <taxon>Pseudomonadota</taxon>
        <taxon>Betaproteobacteria</taxon>
        <taxon>Burkholderiales</taxon>
        <taxon>Oxalobacteraceae</taxon>
        <taxon>Collimonas</taxon>
    </lineage>
</organism>
<reference evidence="1 2" key="1">
    <citation type="submission" date="2015-11" db="EMBL/GenBank/DDBJ databases">
        <title>Exploring the genomic traits of fungus-feeding bacterial genus Collimonas.</title>
        <authorList>
            <person name="Song C."/>
            <person name="Schmidt R."/>
            <person name="de Jager V."/>
            <person name="Krzyzanowska D."/>
            <person name="Jongedijk E."/>
            <person name="Cankar K."/>
            <person name="Beekwilder J."/>
            <person name="van Veen A."/>
            <person name="de Boer W."/>
            <person name="van Veen J.A."/>
            <person name="Garbeva P."/>
        </authorList>
    </citation>
    <scope>NUCLEOTIDE SEQUENCE [LARGE SCALE GENOMIC DNA]</scope>
    <source>
        <strain evidence="1 2">Ter282</strain>
    </source>
</reference>
<name>A0A127QHG0_9BURK</name>
<dbReference type="Proteomes" id="UP000071778">
    <property type="component" value="Chromosome"/>
</dbReference>
<evidence type="ECO:0000313" key="2">
    <source>
        <dbReference type="Proteomes" id="UP000071778"/>
    </source>
</evidence>
<evidence type="ECO:0000313" key="1">
    <source>
        <dbReference type="EMBL" id="AMP09509.1"/>
    </source>
</evidence>
<sequence>MKLAENKLPRTVQLCRLTRPWEGNAFAADGGQCRITLAAPTPTASVIAP</sequence>
<dbReference type="PATRIC" id="fig|279058.17.peg.1850"/>